<evidence type="ECO:0000256" key="1">
    <source>
        <dbReference type="ARBA" id="ARBA00023015"/>
    </source>
</evidence>
<dbReference type="AlphaFoldDB" id="A0A1M6BKS2"/>
<dbReference type="EMBL" id="FQZG01000007">
    <property type="protein sequence ID" value="SHI49093.1"/>
    <property type="molecule type" value="Genomic_DNA"/>
</dbReference>
<name>A0A1M6BKS2_9ACTN</name>
<dbReference type="RefSeq" id="WP_073185942.1">
    <property type="nucleotide sequence ID" value="NZ_FQZG01000007.1"/>
</dbReference>
<evidence type="ECO:0000256" key="3">
    <source>
        <dbReference type="ARBA" id="ARBA00023163"/>
    </source>
</evidence>
<sequence>MSQVAEMPDGAEACVLPEGYGYRPARVPLATMVWWATIDEDSTYTDAANEFWGLAFGTRADGTPTATLAGPSTAPRELVLSAGERAWGVEFAPHTFLRGLDVKPIDELRELETDGRWFVLAGTRYPAPSLDGLERLVQQLATQGVLVADPLVERALSERRFVGSERTVRRQMAGTVGLGRKNVEQLRRAREAYRLLQSGLPAAEAAVAAGYTDQSHMTRDFRLFAGATPGQILRGDMSPFDSREVGGTEVG</sequence>
<dbReference type="SUPFAM" id="SSF46689">
    <property type="entry name" value="Homeodomain-like"/>
    <property type="match status" value="1"/>
</dbReference>
<dbReference type="PROSITE" id="PS01124">
    <property type="entry name" value="HTH_ARAC_FAMILY_2"/>
    <property type="match status" value="1"/>
</dbReference>
<dbReference type="OrthoDB" id="2559672at2"/>
<protein>
    <submittedName>
        <fullName evidence="5">AraC-type DNA-binding protein</fullName>
    </submittedName>
</protein>
<dbReference type="InterPro" id="IPR050204">
    <property type="entry name" value="AraC_XylS_family_regulators"/>
</dbReference>
<dbReference type="Pfam" id="PF12833">
    <property type="entry name" value="HTH_18"/>
    <property type="match status" value="1"/>
</dbReference>
<dbReference type="STRING" id="1123357.SAMN02745244_00461"/>
<keyword evidence="3" id="KW-0804">Transcription</keyword>
<evidence type="ECO:0000313" key="6">
    <source>
        <dbReference type="Proteomes" id="UP000184512"/>
    </source>
</evidence>
<evidence type="ECO:0000313" key="5">
    <source>
        <dbReference type="EMBL" id="SHI49093.1"/>
    </source>
</evidence>
<feature type="domain" description="HTH araC/xylS-type" evidence="4">
    <location>
        <begin position="164"/>
        <end position="235"/>
    </location>
</feature>
<accession>A0A1M6BKS2</accession>
<evidence type="ECO:0000259" key="4">
    <source>
        <dbReference type="PROSITE" id="PS01124"/>
    </source>
</evidence>
<dbReference type="InterPro" id="IPR009057">
    <property type="entry name" value="Homeodomain-like_sf"/>
</dbReference>
<proteinExistence type="predicted"/>
<dbReference type="PANTHER" id="PTHR46796:SF15">
    <property type="entry name" value="BLL1074 PROTEIN"/>
    <property type="match status" value="1"/>
</dbReference>
<dbReference type="Proteomes" id="UP000184512">
    <property type="component" value="Unassembled WGS sequence"/>
</dbReference>
<gene>
    <name evidence="5" type="ORF">SAMN02745244_00461</name>
</gene>
<keyword evidence="1" id="KW-0805">Transcription regulation</keyword>
<dbReference type="SMART" id="SM00342">
    <property type="entry name" value="HTH_ARAC"/>
    <property type="match status" value="1"/>
</dbReference>
<keyword evidence="2 5" id="KW-0238">DNA-binding</keyword>
<evidence type="ECO:0000256" key="2">
    <source>
        <dbReference type="ARBA" id="ARBA00023125"/>
    </source>
</evidence>
<dbReference type="InterPro" id="IPR018060">
    <property type="entry name" value="HTH_AraC"/>
</dbReference>
<dbReference type="PANTHER" id="PTHR46796">
    <property type="entry name" value="HTH-TYPE TRANSCRIPTIONAL ACTIVATOR RHAS-RELATED"/>
    <property type="match status" value="1"/>
</dbReference>
<dbReference type="Gene3D" id="1.10.10.60">
    <property type="entry name" value="Homeodomain-like"/>
    <property type="match status" value="1"/>
</dbReference>
<organism evidence="5 6">
    <name type="scientific">Tessaracoccus bendigoensis DSM 12906</name>
    <dbReference type="NCBI Taxonomy" id="1123357"/>
    <lineage>
        <taxon>Bacteria</taxon>
        <taxon>Bacillati</taxon>
        <taxon>Actinomycetota</taxon>
        <taxon>Actinomycetes</taxon>
        <taxon>Propionibacteriales</taxon>
        <taxon>Propionibacteriaceae</taxon>
        <taxon>Tessaracoccus</taxon>
    </lineage>
</organism>
<reference evidence="6" key="1">
    <citation type="submission" date="2016-11" db="EMBL/GenBank/DDBJ databases">
        <authorList>
            <person name="Varghese N."/>
            <person name="Submissions S."/>
        </authorList>
    </citation>
    <scope>NUCLEOTIDE SEQUENCE [LARGE SCALE GENOMIC DNA]</scope>
    <source>
        <strain evidence="6">DSM 12906</strain>
    </source>
</reference>
<keyword evidence="6" id="KW-1185">Reference proteome</keyword>
<dbReference type="GO" id="GO:0003700">
    <property type="term" value="F:DNA-binding transcription factor activity"/>
    <property type="evidence" value="ECO:0007669"/>
    <property type="project" value="InterPro"/>
</dbReference>
<dbReference type="GO" id="GO:0043565">
    <property type="term" value="F:sequence-specific DNA binding"/>
    <property type="evidence" value="ECO:0007669"/>
    <property type="project" value="InterPro"/>
</dbReference>